<dbReference type="PANTHER" id="PTHR45781">
    <property type="entry name" value="AGAP000281-PA"/>
    <property type="match status" value="1"/>
</dbReference>
<evidence type="ECO:0000256" key="1">
    <source>
        <dbReference type="ARBA" id="ARBA00004123"/>
    </source>
</evidence>
<dbReference type="GO" id="GO:0005634">
    <property type="term" value="C:nucleus"/>
    <property type="evidence" value="ECO:0000318"/>
    <property type="project" value="GO_Central"/>
</dbReference>
<dbReference type="GO" id="GO:0005694">
    <property type="term" value="C:chromosome"/>
    <property type="evidence" value="ECO:0007669"/>
    <property type="project" value="UniProtKB-SubCell"/>
</dbReference>
<evidence type="ECO:0000313" key="13">
    <source>
        <dbReference type="RefSeq" id="XP_041431393.1"/>
    </source>
</evidence>
<evidence type="ECO:0000313" key="12">
    <source>
        <dbReference type="Proteomes" id="UP000186698"/>
    </source>
</evidence>
<keyword evidence="3" id="KW-0158">Chromosome</keyword>
<dbReference type="GeneID" id="444793"/>
<dbReference type="PANTHER" id="PTHR45781:SF2">
    <property type="entry name" value="TOX HIGH MOBILITY GROUP BOX FAMILY MEMBER 4"/>
    <property type="match status" value="1"/>
</dbReference>
<name>A0A8J1LP95_XENLA</name>
<dbReference type="InterPro" id="IPR051365">
    <property type="entry name" value="TOX_HMG-box_domain"/>
</dbReference>
<dbReference type="OrthoDB" id="10027956at2759"/>
<comment type="subcellular location">
    <subcellularLocation>
        <location evidence="2">Chromosome</location>
    </subcellularLocation>
    <subcellularLocation>
        <location evidence="1">Nucleus</location>
    </subcellularLocation>
</comment>
<dbReference type="SMART" id="SM00398">
    <property type="entry name" value="HMG"/>
    <property type="match status" value="1"/>
</dbReference>
<evidence type="ECO:0000256" key="5">
    <source>
        <dbReference type="ARBA" id="ARBA00023125"/>
    </source>
</evidence>
<dbReference type="CDD" id="cd21995">
    <property type="entry name" value="HMG-box_TOX-like"/>
    <property type="match status" value="1"/>
</dbReference>
<keyword evidence="6 9" id="KW-0539">Nucleus</keyword>
<feature type="DNA-binding region" description="HMG box" evidence="9">
    <location>
        <begin position="274"/>
        <end position="342"/>
    </location>
</feature>
<evidence type="ECO:0000256" key="10">
    <source>
        <dbReference type="SAM" id="MobiDB-lite"/>
    </source>
</evidence>
<dbReference type="Gene3D" id="1.10.30.10">
    <property type="entry name" value="High mobility group box domain"/>
    <property type="match status" value="1"/>
</dbReference>
<sequence>MDLHLFSGLDTDDGDGGLPGHHMLFTGDEGASCSIDMPGLLHSQPLYGVYGYRKFPGSSDNYLTITGPGHPFLTGTETFHTPSLGDEEFEIPPISLDSDPSLAVSDVVGHFDDLSDPSGVQDEGFATQYGVQTLDMPVEMTHEVMDQTGGLLGAGLAMDLDHPIVTPYSANPPVTIDVSMTDMSSGILGHSQLTTIDQSELSSQLGLSLGGGAILHPVQSPEDHLSPTPSPTSSLHDEDMEDFRRITAPKSIIVEQAKKPKTPKKKKKKDPNEPQKPLSAYALFFRDTQAAIKGQNPNATFGEVSKIVASMWDSLGEEQKQVYKRKTEAAKKEYLKALALYKANQLSQVAVDTVDLDPPAVPALLSESPVPSPSIVTATSIPECASSPSAPSPPSQTVAAPQQSIAKIIISKQILPAGLSSTSIAMSQGVVTVIPATVVTSRGLPLSQLQPSPQAQRITRSVLQAAMQMPPRLQPPPLQQMQQPPRLQQMAPAQQPSITILQSPPPLQPMQKVRLSLQQPPPLQIKIIPPPLQPQPQVVQVQNQSLSVINVPTSFEAPASPPEQLEVLPEVVQEESPPPQMDVELVSSSPPPSLSPQPQCVRSGCENPPVECKDWDNEYCSNECVVRHCRGLGAVLCKPAEPSVCSRRRFISNQLFIYWYGVQHPMVSANWEPTTASNRSAPY</sequence>
<dbReference type="GO" id="GO:0031490">
    <property type="term" value="F:chromatin DNA binding"/>
    <property type="evidence" value="ECO:0000318"/>
    <property type="project" value="GO_Central"/>
</dbReference>
<keyword evidence="4" id="KW-0597">Phosphoprotein</keyword>
<dbReference type="SUPFAM" id="SSF47095">
    <property type="entry name" value="HMG-box"/>
    <property type="match status" value="1"/>
</dbReference>
<proteinExistence type="predicted"/>
<accession>A0A8J1LP95</accession>
<gene>
    <name evidence="13" type="primary">tox4.S</name>
    <name evidence="13" type="synonym">lcp1</name>
    <name evidence="13" type="synonym">mig7</name>
    <name evidence="13" type="synonym">tox4</name>
    <name evidence="13" type="synonym">tox4-a</name>
    <name evidence="13" type="synonym">tox4-b</name>
</gene>
<dbReference type="PROSITE" id="PS50118">
    <property type="entry name" value="HMG_BOX_2"/>
    <property type="match status" value="1"/>
</dbReference>
<feature type="region of interest" description="Disordered" evidence="10">
    <location>
        <begin position="573"/>
        <end position="599"/>
    </location>
</feature>
<feature type="compositionally biased region" description="Basic residues" evidence="10">
    <location>
        <begin position="259"/>
        <end position="269"/>
    </location>
</feature>
<evidence type="ECO:0000256" key="8">
    <source>
        <dbReference type="ARBA" id="ARBA00093514"/>
    </source>
</evidence>
<comment type="subunit">
    <text evidence="8">Component of the PNUTS-PP1 phosphatase complex.</text>
</comment>
<dbReference type="Pfam" id="PF00505">
    <property type="entry name" value="HMG_box"/>
    <property type="match status" value="1"/>
</dbReference>
<evidence type="ECO:0000256" key="7">
    <source>
        <dbReference type="ARBA" id="ARBA00093356"/>
    </source>
</evidence>
<keyword evidence="5 9" id="KW-0238">DNA-binding</keyword>
<evidence type="ECO:0000256" key="2">
    <source>
        <dbReference type="ARBA" id="ARBA00004286"/>
    </source>
</evidence>
<keyword evidence="12" id="KW-1185">Reference proteome</keyword>
<dbReference type="Proteomes" id="UP000186698">
    <property type="component" value="Chromosome 1S"/>
</dbReference>
<feature type="domain" description="HMG box" evidence="11">
    <location>
        <begin position="274"/>
        <end position="342"/>
    </location>
</feature>
<dbReference type="AlphaFoldDB" id="A0A8J1LP95"/>
<dbReference type="RefSeq" id="XP_041431393.1">
    <property type="nucleotide sequence ID" value="XM_041575459.1"/>
</dbReference>
<organism evidence="12 13">
    <name type="scientific">Xenopus laevis</name>
    <name type="common">African clawed frog</name>
    <dbReference type="NCBI Taxonomy" id="8355"/>
    <lineage>
        <taxon>Eukaryota</taxon>
        <taxon>Metazoa</taxon>
        <taxon>Chordata</taxon>
        <taxon>Craniata</taxon>
        <taxon>Vertebrata</taxon>
        <taxon>Euteleostomi</taxon>
        <taxon>Amphibia</taxon>
        <taxon>Batrachia</taxon>
        <taxon>Anura</taxon>
        <taxon>Pipoidea</taxon>
        <taxon>Pipidae</taxon>
        <taxon>Xenopodinae</taxon>
        <taxon>Xenopus</taxon>
        <taxon>Xenopus</taxon>
    </lineage>
</organism>
<evidence type="ECO:0000256" key="6">
    <source>
        <dbReference type="ARBA" id="ARBA00023242"/>
    </source>
</evidence>
<dbReference type="CTD" id="444793"/>
<evidence type="ECO:0000256" key="4">
    <source>
        <dbReference type="ARBA" id="ARBA00022553"/>
    </source>
</evidence>
<evidence type="ECO:0000256" key="9">
    <source>
        <dbReference type="PROSITE-ProRule" id="PRU00267"/>
    </source>
</evidence>
<dbReference type="InterPro" id="IPR036910">
    <property type="entry name" value="HMG_box_dom_sf"/>
</dbReference>
<protein>
    <submittedName>
        <fullName evidence="13">TOX high mobility group box family member 4-A isoform X1</fullName>
    </submittedName>
</protein>
<dbReference type="FunFam" id="1.10.30.10:FF:000005">
    <property type="entry name" value="TOX high mobility group box family member 3"/>
    <property type="match status" value="1"/>
</dbReference>
<reference evidence="13" key="1">
    <citation type="submission" date="2025-08" db="UniProtKB">
        <authorList>
            <consortium name="RefSeq"/>
        </authorList>
    </citation>
    <scope>IDENTIFICATION</scope>
    <source>
        <strain evidence="13">J_2021</strain>
        <tissue evidence="13">Erythrocytes</tissue>
    </source>
</reference>
<dbReference type="GO" id="GO:0006357">
    <property type="term" value="P:regulation of transcription by RNA polymerase II"/>
    <property type="evidence" value="ECO:0000318"/>
    <property type="project" value="GO_Central"/>
</dbReference>
<dbReference type="InterPro" id="IPR009071">
    <property type="entry name" value="HMG_box_dom"/>
</dbReference>
<feature type="region of interest" description="Disordered" evidence="10">
    <location>
        <begin position="212"/>
        <end position="276"/>
    </location>
</feature>
<evidence type="ECO:0000256" key="3">
    <source>
        <dbReference type="ARBA" id="ARBA00022454"/>
    </source>
</evidence>
<comment type="function">
    <text evidence="7">Transcription factor that modulates cell fate reprogramming from the somatic state to the pluripotent and neuronal fate. Also acts as a regulatory component of protein phosphatase 1 (PP1) complexes. Component of the PNUTS-PP1 protein phosphatase complex, a PP1 complex that regulates RNA polymerase II transcription pause-release. PNUTS-PP1 also plays a role in the control of chromatin structure and cell cycle progression during the transition from mitosis into interphase.</text>
</comment>
<evidence type="ECO:0000259" key="11">
    <source>
        <dbReference type="PROSITE" id="PS50118"/>
    </source>
</evidence>